<accession>A0A371FEX4</accession>
<evidence type="ECO:0000313" key="3">
    <source>
        <dbReference type="Proteomes" id="UP000257109"/>
    </source>
</evidence>
<comment type="caution">
    <text evidence="2">The sequence shown here is derived from an EMBL/GenBank/DDBJ whole genome shotgun (WGS) entry which is preliminary data.</text>
</comment>
<gene>
    <name evidence="2" type="ORF">CR513_43130</name>
</gene>
<dbReference type="OrthoDB" id="1724165at2759"/>
<dbReference type="PANTHER" id="PTHR32108:SF9">
    <property type="entry name" value="REVERSE TRANSCRIPTASE RNASE H-LIKE DOMAIN-CONTAINING PROTEIN"/>
    <property type="match status" value="1"/>
</dbReference>
<dbReference type="EMBL" id="QJKJ01009369">
    <property type="protein sequence ID" value="RDX76835.1"/>
    <property type="molecule type" value="Genomic_DNA"/>
</dbReference>
<dbReference type="AlphaFoldDB" id="A0A371FEX4"/>
<dbReference type="Proteomes" id="UP000257109">
    <property type="component" value="Unassembled WGS sequence"/>
</dbReference>
<evidence type="ECO:0000313" key="2">
    <source>
        <dbReference type="EMBL" id="RDX76835.1"/>
    </source>
</evidence>
<dbReference type="PANTHER" id="PTHR32108">
    <property type="entry name" value="DNA-DIRECTED RNA POLYMERASE SUBUNIT ALPHA"/>
    <property type="match status" value="1"/>
</dbReference>
<keyword evidence="3" id="KW-1185">Reference proteome</keyword>
<evidence type="ECO:0000256" key="1">
    <source>
        <dbReference type="SAM" id="MobiDB-lite"/>
    </source>
</evidence>
<organism evidence="2 3">
    <name type="scientific">Mucuna pruriens</name>
    <name type="common">Velvet bean</name>
    <name type="synonym">Dolichos pruriens</name>
    <dbReference type="NCBI Taxonomy" id="157652"/>
    <lineage>
        <taxon>Eukaryota</taxon>
        <taxon>Viridiplantae</taxon>
        <taxon>Streptophyta</taxon>
        <taxon>Embryophyta</taxon>
        <taxon>Tracheophyta</taxon>
        <taxon>Spermatophyta</taxon>
        <taxon>Magnoliopsida</taxon>
        <taxon>eudicotyledons</taxon>
        <taxon>Gunneridae</taxon>
        <taxon>Pentapetalae</taxon>
        <taxon>rosids</taxon>
        <taxon>fabids</taxon>
        <taxon>Fabales</taxon>
        <taxon>Fabaceae</taxon>
        <taxon>Papilionoideae</taxon>
        <taxon>50 kb inversion clade</taxon>
        <taxon>NPAAA clade</taxon>
        <taxon>indigoferoid/millettioid clade</taxon>
        <taxon>Phaseoleae</taxon>
        <taxon>Mucuna</taxon>
    </lineage>
</organism>
<protein>
    <submittedName>
        <fullName evidence="2">Uncharacterized protein</fullName>
    </submittedName>
</protein>
<feature type="region of interest" description="Disordered" evidence="1">
    <location>
        <begin position="1"/>
        <end position="27"/>
    </location>
</feature>
<proteinExistence type="predicted"/>
<name>A0A371FEX4_MUCPR</name>
<reference evidence="2" key="1">
    <citation type="submission" date="2018-05" db="EMBL/GenBank/DDBJ databases">
        <title>Draft genome of Mucuna pruriens seed.</title>
        <authorList>
            <person name="Nnadi N.E."/>
            <person name="Vos R."/>
            <person name="Hasami M.H."/>
            <person name="Devisetty U.K."/>
            <person name="Aguiy J.C."/>
        </authorList>
    </citation>
    <scope>NUCLEOTIDE SEQUENCE [LARGE SCALE GENOMIC DNA]</scope>
    <source>
        <strain evidence="2">JCA_2017</strain>
    </source>
</reference>
<feature type="non-terminal residue" evidence="2">
    <location>
        <position position="1"/>
    </location>
</feature>
<sequence length="177" mass="19857">MEPQSLEGEQNRPCASHSNRASRRLPPKTAYRTIQHKAPLNIQVPTKPAYQDNHVVPWQYDPTEAAFENSGENTPIKEVTNIVEMGGVTRSGQIYAPEALRKKTQVPEAKEIATGNMKDTTTGKEVAEFVKLIRHNEYKLLDQMNKTPARISLLSLVINSEGHHNLLLKILNETHVA</sequence>